<reference evidence="1" key="2">
    <citation type="journal article" date="2021" name="PeerJ">
        <title>Extensive microbial diversity within the chicken gut microbiome revealed by metagenomics and culture.</title>
        <authorList>
            <person name="Gilroy R."/>
            <person name="Ravi A."/>
            <person name="Getino M."/>
            <person name="Pursley I."/>
            <person name="Horton D.L."/>
            <person name="Alikhan N.F."/>
            <person name="Baker D."/>
            <person name="Gharbi K."/>
            <person name="Hall N."/>
            <person name="Watson M."/>
            <person name="Adriaenssens E.M."/>
            <person name="Foster-Nyarko E."/>
            <person name="Jarju S."/>
            <person name="Secka A."/>
            <person name="Antonio M."/>
            <person name="Oren A."/>
            <person name="Chaudhuri R.R."/>
            <person name="La Ragione R."/>
            <person name="Hildebrand F."/>
            <person name="Pallen M.J."/>
        </authorList>
    </citation>
    <scope>NUCLEOTIDE SEQUENCE</scope>
    <source>
        <strain evidence="1">CHK191-8634</strain>
    </source>
</reference>
<sequence length="160" mass="17660">MKLPFFVSRSGHYDPIVAVRFIVMFNVATLGFQSVSGISTQRSVGFVSEGGRNDYPILLPKPQSEPHRLTFKRGYQMRKLSLTGLLAGYTGTQAIEAKKALGTILVLDESQDIKAIYSFISQGVIEWELSDLDASRSTPLIETFTITHNGLKNIPVPSLL</sequence>
<dbReference type="EMBL" id="DVMR01000059">
    <property type="protein sequence ID" value="HIU44200.1"/>
    <property type="molecule type" value="Genomic_DNA"/>
</dbReference>
<evidence type="ECO:0000313" key="2">
    <source>
        <dbReference type="Proteomes" id="UP000824073"/>
    </source>
</evidence>
<dbReference type="GO" id="GO:0005198">
    <property type="term" value="F:structural molecule activity"/>
    <property type="evidence" value="ECO:0007669"/>
    <property type="project" value="InterPro"/>
</dbReference>
<dbReference type="AlphaFoldDB" id="A0A9D1LLG5"/>
<evidence type="ECO:0000313" key="1">
    <source>
        <dbReference type="EMBL" id="HIU44200.1"/>
    </source>
</evidence>
<reference evidence="1" key="1">
    <citation type="submission" date="2020-10" db="EMBL/GenBank/DDBJ databases">
        <authorList>
            <person name="Gilroy R."/>
        </authorList>
    </citation>
    <scope>NUCLEOTIDE SEQUENCE</scope>
    <source>
        <strain evidence="1">CHK191-8634</strain>
    </source>
</reference>
<gene>
    <name evidence="1" type="ORF">IAB67_07900</name>
</gene>
<protein>
    <submittedName>
        <fullName evidence="1">Phage tail protein</fullName>
    </submittedName>
</protein>
<dbReference type="Pfam" id="PF06841">
    <property type="entry name" value="Phage_T4_gp19"/>
    <property type="match status" value="1"/>
</dbReference>
<proteinExistence type="predicted"/>
<accession>A0A9D1LLG5</accession>
<name>A0A9D1LLG5_9CLOT</name>
<comment type="caution">
    <text evidence="1">The sequence shown here is derived from an EMBL/GenBank/DDBJ whole genome shotgun (WGS) entry which is preliminary data.</text>
</comment>
<organism evidence="1 2">
    <name type="scientific">Candidatus Ventrousia excrementavium</name>
    <dbReference type="NCBI Taxonomy" id="2840961"/>
    <lineage>
        <taxon>Bacteria</taxon>
        <taxon>Bacillati</taxon>
        <taxon>Bacillota</taxon>
        <taxon>Clostridia</taxon>
        <taxon>Eubacteriales</taxon>
        <taxon>Clostridiaceae</taxon>
        <taxon>Clostridiaceae incertae sedis</taxon>
        <taxon>Candidatus Ventrousia</taxon>
    </lineage>
</organism>
<dbReference type="InterPro" id="IPR010667">
    <property type="entry name" value="Phage_T4_Gp19"/>
</dbReference>
<dbReference type="Proteomes" id="UP000824073">
    <property type="component" value="Unassembled WGS sequence"/>
</dbReference>